<feature type="domain" description="RanBD1" evidence="4">
    <location>
        <begin position="458"/>
        <end position="529"/>
    </location>
</feature>
<accession>A0A6A5Z2Y6</accession>
<name>A0A6A5Z2Y6_9PLEO</name>
<evidence type="ECO:0000313" key="6">
    <source>
        <dbReference type="Proteomes" id="UP000799770"/>
    </source>
</evidence>
<feature type="compositionally biased region" description="Basic and acidic residues" evidence="3">
    <location>
        <begin position="224"/>
        <end position="258"/>
    </location>
</feature>
<dbReference type="PANTHER" id="PTHR23138:SF142">
    <property type="entry name" value="RAN-BINDING PROTEIN 3B-RELATED"/>
    <property type="match status" value="1"/>
</dbReference>
<evidence type="ECO:0000256" key="1">
    <source>
        <dbReference type="ARBA" id="ARBA00004123"/>
    </source>
</evidence>
<dbReference type="PROSITE" id="PS50196">
    <property type="entry name" value="RANBD1"/>
    <property type="match status" value="1"/>
</dbReference>
<dbReference type="Proteomes" id="UP000799770">
    <property type="component" value="Unassembled WGS sequence"/>
</dbReference>
<dbReference type="SUPFAM" id="SSF50729">
    <property type="entry name" value="PH domain-like"/>
    <property type="match status" value="1"/>
</dbReference>
<reference evidence="5" key="1">
    <citation type="journal article" date="2020" name="Stud. Mycol.">
        <title>101 Dothideomycetes genomes: a test case for predicting lifestyles and emergence of pathogens.</title>
        <authorList>
            <person name="Haridas S."/>
            <person name="Albert R."/>
            <person name="Binder M."/>
            <person name="Bloem J."/>
            <person name="Labutti K."/>
            <person name="Salamov A."/>
            <person name="Andreopoulos B."/>
            <person name="Baker S."/>
            <person name="Barry K."/>
            <person name="Bills G."/>
            <person name="Bluhm B."/>
            <person name="Cannon C."/>
            <person name="Castanera R."/>
            <person name="Culley D."/>
            <person name="Daum C."/>
            <person name="Ezra D."/>
            <person name="Gonzalez J."/>
            <person name="Henrissat B."/>
            <person name="Kuo A."/>
            <person name="Liang C."/>
            <person name="Lipzen A."/>
            <person name="Lutzoni F."/>
            <person name="Magnuson J."/>
            <person name="Mondo S."/>
            <person name="Nolan M."/>
            <person name="Ohm R."/>
            <person name="Pangilinan J."/>
            <person name="Park H.-J."/>
            <person name="Ramirez L."/>
            <person name="Alfaro M."/>
            <person name="Sun H."/>
            <person name="Tritt A."/>
            <person name="Yoshinaga Y."/>
            <person name="Zwiers L.-H."/>
            <person name="Turgeon B."/>
            <person name="Goodwin S."/>
            <person name="Spatafora J."/>
            <person name="Crous P."/>
            <person name="Grigoriev I."/>
        </authorList>
    </citation>
    <scope>NUCLEOTIDE SEQUENCE</scope>
    <source>
        <strain evidence="5">CBS 627.86</strain>
    </source>
</reference>
<dbReference type="GO" id="GO:0005634">
    <property type="term" value="C:nucleus"/>
    <property type="evidence" value="ECO:0007669"/>
    <property type="project" value="UniProtKB-SubCell"/>
</dbReference>
<evidence type="ECO:0000256" key="3">
    <source>
        <dbReference type="SAM" id="MobiDB-lite"/>
    </source>
</evidence>
<dbReference type="InterPro" id="IPR000156">
    <property type="entry name" value="Ran_bind_dom"/>
</dbReference>
<sequence length="582" mass="61505">MTRSPERHEPLPTPSNGTATAVDPPVTSKAVVPPSPTQSDKSSESEGRPVREKLKETRIDAHTSSELPSSDLPMDDARNGADHAGSHSGDQSISGSDSERGRLRRKRSRERFEADDGQDKKKEHERHVRKKSRDVTSPKPDDAPTSPKPAKDAVEPIDEDDADQTMHSVEGSEPSQPQAPKPDQPSTPEATMIDENAANVVSPKNKRTRDQADIGEAAALNAVADKEAEAVTKVEEPNPKRPRDKSELQPTPDKEASETKVPPGSGFANTSAASPFATLAKSPSPQIAARKPTPELPQTSNDKFKSSGFSSFTSTASPFGGLAKPSSSSPFATGGSAKLTSFASSAPTSKPTGFASLSDGVSKSVFGGGSTTILGGSSGFGGTLGSGSGFGSLGSTKPGNFAAPGVTGITGLSSKPAQPFGAAANNDSDSEEADGDDEDTQGDDNGSEDRQDRRFKAIEVETGEEHEDVVWVGRAKLFTLDREKKQWQERGVGPFKFNITKAEPKKARFIIRADGTHRLLLNAAVTKDMLFGDPAGKVPTDGKASFSAPAADGRGVDMHILRMRTENAQKLYDAVQAYKYSV</sequence>
<protein>
    <recommendedName>
        <fullName evidence="4">RanBD1 domain-containing protein</fullName>
    </recommendedName>
</protein>
<dbReference type="PANTHER" id="PTHR23138">
    <property type="entry name" value="RAN BINDING PROTEIN"/>
    <property type="match status" value="1"/>
</dbReference>
<feature type="compositionally biased region" description="Gly residues" evidence="3">
    <location>
        <begin position="376"/>
        <end position="392"/>
    </location>
</feature>
<dbReference type="CDD" id="cd00835">
    <property type="entry name" value="RanBD_family"/>
    <property type="match status" value="1"/>
</dbReference>
<evidence type="ECO:0000256" key="2">
    <source>
        <dbReference type="ARBA" id="ARBA00023242"/>
    </source>
</evidence>
<keyword evidence="2" id="KW-0539">Nucleus</keyword>
<dbReference type="SMART" id="SM00160">
    <property type="entry name" value="RanBD"/>
    <property type="match status" value="1"/>
</dbReference>
<feature type="compositionally biased region" description="Low complexity" evidence="3">
    <location>
        <begin position="306"/>
        <end position="321"/>
    </location>
</feature>
<feature type="region of interest" description="Disordered" evidence="3">
    <location>
        <begin position="1"/>
        <end position="361"/>
    </location>
</feature>
<feature type="compositionally biased region" description="Basic and acidic residues" evidence="3">
    <location>
        <begin position="75"/>
        <end position="85"/>
    </location>
</feature>
<dbReference type="InterPro" id="IPR011993">
    <property type="entry name" value="PH-like_dom_sf"/>
</dbReference>
<dbReference type="Gene3D" id="2.30.29.30">
    <property type="entry name" value="Pleckstrin-homology domain (PH domain)/Phosphotyrosine-binding domain (PTB)"/>
    <property type="match status" value="1"/>
</dbReference>
<feature type="compositionally biased region" description="Basic and acidic residues" evidence="3">
    <location>
        <begin position="110"/>
        <end position="126"/>
    </location>
</feature>
<feature type="compositionally biased region" description="Acidic residues" evidence="3">
    <location>
        <begin position="428"/>
        <end position="446"/>
    </location>
</feature>
<dbReference type="AlphaFoldDB" id="A0A6A5Z2Y6"/>
<feature type="compositionally biased region" description="Polar residues" evidence="3">
    <location>
        <begin position="338"/>
        <end position="351"/>
    </location>
</feature>
<feature type="compositionally biased region" description="Basic and acidic residues" evidence="3">
    <location>
        <begin position="1"/>
        <end position="10"/>
    </location>
</feature>
<dbReference type="EMBL" id="ML977328">
    <property type="protein sequence ID" value="KAF2113414.1"/>
    <property type="molecule type" value="Genomic_DNA"/>
</dbReference>
<comment type="subcellular location">
    <subcellularLocation>
        <location evidence="1">Nucleus</location>
    </subcellularLocation>
</comment>
<keyword evidence="6" id="KW-1185">Reference proteome</keyword>
<evidence type="ECO:0000313" key="5">
    <source>
        <dbReference type="EMBL" id="KAF2113414.1"/>
    </source>
</evidence>
<gene>
    <name evidence="5" type="ORF">BDV96DRAFT_124237</name>
</gene>
<feature type="region of interest" description="Disordered" evidence="3">
    <location>
        <begin position="376"/>
        <end position="451"/>
    </location>
</feature>
<dbReference type="Pfam" id="PF00638">
    <property type="entry name" value="Ran_BP1"/>
    <property type="match status" value="1"/>
</dbReference>
<feature type="compositionally biased region" description="Basic and acidic residues" evidence="3">
    <location>
        <begin position="133"/>
        <end position="142"/>
    </location>
</feature>
<dbReference type="InterPro" id="IPR045255">
    <property type="entry name" value="RanBP1-like"/>
</dbReference>
<organism evidence="5 6">
    <name type="scientific">Lophiotrema nucula</name>
    <dbReference type="NCBI Taxonomy" id="690887"/>
    <lineage>
        <taxon>Eukaryota</taxon>
        <taxon>Fungi</taxon>
        <taxon>Dikarya</taxon>
        <taxon>Ascomycota</taxon>
        <taxon>Pezizomycotina</taxon>
        <taxon>Dothideomycetes</taxon>
        <taxon>Pleosporomycetidae</taxon>
        <taxon>Pleosporales</taxon>
        <taxon>Lophiotremataceae</taxon>
        <taxon>Lophiotrema</taxon>
    </lineage>
</organism>
<dbReference type="OrthoDB" id="185618at2759"/>
<proteinExistence type="predicted"/>
<feature type="compositionally biased region" description="Basic and acidic residues" evidence="3">
    <location>
        <begin position="41"/>
        <end position="63"/>
    </location>
</feature>
<evidence type="ECO:0000259" key="4">
    <source>
        <dbReference type="PROSITE" id="PS50196"/>
    </source>
</evidence>